<dbReference type="PROSITE" id="PS50885">
    <property type="entry name" value="HAMP"/>
    <property type="match status" value="1"/>
</dbReference>
<dbReference type="PRINTS" id="PR00344">
    <property type="entry name" value="BCTRLSENSOR"/>
</dbReference>
<evidence type="ECO:0000256" key="8">
    <source>
        <dbReference type="ARBA" id="ARBA00022679"/>
    </source>
</evidence>
<keyword evidence="20" id="KW-0464">Manganese</keyword>
<evidence type="ECO:0000256" key="14">
    <source>
        <dbReference type="ARBA" id="ARBA00022842"/>
    </source>
</evidence>
<evidence type="ECO:0000256" key="11">
    <source>
        <dbReference type="ARBA" id="ARBA00022777"/>
    </source>
</evidence>
<feature type="non-terminal residue" evidence="25">
    <location>
        <position position="1"/>
    </location>
</feature>
<evidence type="ECO:0000256" key="15">
    <source>
        <dbReference type="ARBA" id="ARBA00022912"/>
    </source>
</evidence>
<evidence type="ECO:0000256" key="16">
    <source>
        <dbReference type="ARBA" id="ARBA00022989"/>
    </source>
</evidence>
<dbReference type="InterPro" id="IPR003594">
    <property type="entry name" value="HATPase_dom"/>
</dbReference>
<dbReference type="InterPro" id="IPR050980">
    <property type="entry name" value="2C_sensor_his_kinase"/>
</dbReference>
<evidence type="ECO:0000256" key="9">
    <source>
        <dbReference type="ARBA" id="ARBA00022692"/>
    </source>
</evidence>
<comment type="caution">
    <text evidence="25">The sequence shown here is derived from an EMBL/GenBank/DDBJ whole genome shotgun (WGS) entry which is preliminary data.</text>
</comment>
<dbReference type="InterPro" id="IPR003661">
    <property type="entry name" value="HisK_dim/P_dom"/>
</dbReference>
<dbReference type="CDD" id="cd00075">
    <property type="entry name" value="HATPase"/>
    <property type="match status" value="1"/>
</dbReference>
<evidence type="ECO:0000259" key="24">
    <source>
        <dbReference type="PROSITE" id="PS50885"/>
    </source>
</evidence>
<protein>
    <recommendedName>
        <fullName evidence="21">Signal transduction histidine-protein kinase/phosphatase MprB</fullName>
        <ecNumber evidence="5">2.7.13.3</ecNumber>
    </recommendedName>
    <alternativeName>
        <fullName evidence="22">Mycobacterial persistence regulator B</fullName>
    </alternativeName>
</protein>
<comment type="cofactor">
    <cofactor evidence="2">
        <name>Mn(2+)</name>
        <dbReference type="ChEBI" id="CHEBI:29035"/>
    </cofactor>
</comment>
<keyword evidence="7" id="KW-0597">Phosphoprotein</keyword>
<keyword evidence="9" id="KW-0812">Transmembrane</keyword>
<dbReference type="InterPro" id="IPR005467">
    <property type="entry name" value="His_kinase_dom"/>
</dbReference>
<comment type="catalytic activity">
    <reaction evidence="1">
        <text>ATP + protein L-histidine = ADP + protein N-phospho-L-histidine.</text>
        <dbReference type="EC" id="2.7.13.3"/>
    </reaction>
</comment>
<evidence type="ECO:0000259" key="23">
    <source>
        <dbReference type="PROSITE" id="PS50109"/>
    </source>
</evidence>
<dbReference type="Pfam" id="PF00512">
    <property type="entry name" value="HisKA"/>
    <property type="match status" value="1"/>
</dbReference>
<dbReference type="GO" id="GO:0000155">
    <property type="term" value="F:phosphorelay sensor kinase activity"/>
    <property type="evidence" value="ECO:0007669"/>
    <property type="project" value="InterPro"/>
</dbReference>
<evidence type="ECO:0000313" key="25">
    <source>
        <dbReference type="EMBL" id="KAB2581642.1"/>
    </source>
</evidence>
<evidence type="ECO:0000256" key="19">
    <source>
        <dbReference type="ARBA" id="ARBA00023026"/>
    </source>
</evidence>
<evidence type="ECO:0000256" key="12">
    <source>
        <dbReference type="ARBA" id="ARBA00022801"/>
    </source>
</evidence>
<keyword evidence="12" id="KW-0378">Hydrolase</keyword>
<keyword evidence="19" id="KW-0843">Virulence</keyword>
<dbReference type="GO" id="GO:0004721">
    <property type="term" value="F:phosphoprotein phosphatase activity"/>
    <property type="evidence" value="ECO:0007669"/>
    <property type="project" value="UniProtKB-KW"/>
</dbReference>
<accession>A0A5N5DX94</accession>
<keyword evidence="13" id="KW-0067">ATP-binding</keyword>
<evidence type="ECO:0000256" key="20">
    <source>
        <dbReference type="ARBA" id="ARBA00023211"/>
    </source>
</evidence>
<dbReference type="SUPFAM" id="SSF47384">
    <property type="entry name" value="Homodimeric domain of signal transducing histidine kinase"/>
    <property type="match status" value="1"/>
</dbReference>
<dbReference type="InterPro" id="IPR036890">
    <property type="entry name" value="HATPase_C_sf"/>
</dbReference>
<keyword evidence="10" id="KW-0547">Nucleotide-binding</keyword>
<dbReference type="InterPro" id="IPR036097">
    <property type="entry name" value="HisK_dim/P_sf"/>
</dbReference>
<evidence type="ECO:0000256" key="13">
    <source>
        <dbReference type="ARBA" id="ARBA00022840"/>
    </source>
</evidence>
<dbReference type="Pfam" id="PF00672">
    <property type="entry name" value="HAMP"/>
    <property type="match status" value="1"/>
</dbReference>
<evidence type="ECO:0000256" key="10">
    <source>
        <dbReference type="ARBA" id="ARBA00022741"/>
    </source>
</evidence>
<dbReference type="SUPFAM" id="SSF55874">
    <property type="entry name" value="ATPase domain of HSP90 chaperone/DNA topoisomerase II/histidine kinase"/>
    <property type="match status" value="1"/>
</dbReference>
<dbReference type="EC" id="2.7.13.3" evidence="5"/>
<dbReference type="CDD" id="cd00082">
    <property type="entry name" value="HisKA"/>
    <property type="match status" value="1"/>
</dbReference>
<dbReference type="PANTHER" id="PTHR44936:SF9">
    <property type="entry name" value="SENSOR PROTEIN CREC"/>
    <property type="match status" value="1"/>
</dbReference>
<keyword evidence="6" id="KW-1003">Cell membrane</keyword>
<reference evidence="25 26" key="1">
    <citation type="journal article" date="2017" name="Poromechanics V (2013)">
        <title>Genomic Characterization of the Arsenic-Tolerant Actinobacterium, &lt;i&gt;Rhodococcus erythropolis&lt;/i&gt; S43.</title>
        <authorList>
            <person name="Retamal-Morales G."/>
            <person name="Mehnert M."/>
            <person name="Schwabe R."/>
            <person name="Tischler D."/>
            <person name="Schloemann M."/>
            <person name="Levican G.J."/>
        </authorList>
    </citation>
    <scope>NUCLEOTIDE SEQUENCE [LARGE SCALE GENOMIC DNA]</scope>
    <source>
        <strain evidence="25 26">S43</strain>
    </source>
</reference>
<keyword evidence="14" id="KW-0460">Magnesium</keyword>
<proteinExistence type="predicted"/>
<dbReference type="Proteomes" id="UP000325576">
    <property type="component" value="Unassembled WGS sequence"/>
</dbReference>
<dbReference type="SMART" id="SM00387">
    <property type="entry name" value="HATPase_c"/>
    <property type="match status" value="1"/>
</dbReference>
<evidence type="ECO:0000256" key="3">
    <source>
        <dbReference type="ARBA" id="ARBA00001946"/>
    </source>
</evidence>
<dbReference type="PANTHER" id="PTHR44936">
    <property type="entry name" value="SENSOR PROTEIN CREC"/>
    <property type="match status" value="1"/>
</dbReference>
<dbReference type="EMBL" id="MRBO01000815">
    <property type="protein sequence ID" value="KAB2581642.1"/>
    <property type="molecule type" value="Genomic_DNA"/>
</dbReference>
<evidence type="ECO:0000256" key="18">
    <source>
        <dbReference type="ARBA" id="ARBA00023016"/>
    </source>
</evidence>
<evidence type="ECO:0000313" key="26">
    <source>
        <dbReference type="Proteomes" id="UP000325576"/>
    </source>
</evidence>
<dbReference type="SMART" id="SM00388">
    <property type="entry name" value="HisKA"/>
    <property type="match status" value="1"/>
</dbReference>
<keyword evidence="11 25" id="KW-0418">Kinase</keyword>
<evidence type="ECO:0000256" key="6">
    <source>
        <dbReference type="ARBA" id="ARBA00022475"/>
    </source>
</evidence>
<evidence type="ECO:0000256" key="17">
    <source>
        <dbReference type="ARBA" id="ARBA00023012"/>
    </source>
</evidence>
<evidence type="ECO:0000256" key="4">
    <source>
        <dbReference type="ARBA" id="ARBA00004651"/>
    </source>
</evidence>
<dbReference type="AlphaFoldDB" id="A0A5N5DX94"/>
<dbReference type="InterPro" id="IPR004358">
    <property type="entry name" value="Sig_transdc_His_kin-like_C"/>
</dbReference>
<keyword evidence="18" id="KW-0346">Stress response</keyword>
<evidence type="ECO:0000256" key="1">
    <source>
        <dbReference type="ARBA" id="ARBA00000085"/>
    </source>
</evidence>
<evidence type="ECO:0000256" key="21">
    <source>
        <dbReference type="ARBA" id="ARBA00040454"/>
    </source>
</evidence>
<dbReference type="Gene3D" id="3.30.565.10">
    <property type="entry name" value="Histidine kinase-like ATPase, C-terminal domain"/>
    <property type="match status" value="1"/>
</dbReference>
<feature type="domain" description="Histidine kinase" evidence="23">
    <location>
        <begin position="41"/>
        <end position="257"/>
    </location>
</feature>
<dbReference type="CDD" id="cd06225">
    <property type="entry name" value="HAMP"/>
    <property type="match status" value="1"/>
</dbReference>
<feature type="domain" description="HAMP" evidence="24">
    <location>
        <begin position="4"/>
        <end position="33"/>
    </location>
</feature>
<dbReference type="InterPro" id="IPR003660">
    <property type="entry name" value="HAMP_dom"/>
</dbReference>
<name>A0A5N5DX94_RHOER</name>
<dbReference type="Gene3D" id="1.10.287.130">
    <property type="match status" value="1"/>
</dbReference>
<dbReference type="PROSITE" id="PS50109">
    <property type="entry name" value="HIS_KIN"/>
    <property type="match status" value="1"/>
</dbReference>
<dbReference type="GO" id="GO:0005886">
    <property type="term" value="C:plasma membrane"/>
    <property type="evidence" value="ECO:0007669"/>
    <property type="project" value="UniProtKB-SubCell"/>
</dbReference>
<evidence type="ECO:0000256" key="2">
    <source>
        <dbReference type="ARBA" id="ARBA00001936"/>
    </source>
</evidence>
<evidence type="ECO:0000256" key="7">
    <source>
        <dbReference type="ARBA" id="ARBA00022553"/>
    </source>
</evidence>
<keyword evidence="16" id="KW-0472">Membrane</keyword>
<comment type="cofactor">
    <cofactor evidence="3">
        <name>Mg(2+)</name>
        <dbReference type="ChEBI" id="CHEBI:18420"/>
    </cofactor>
</comment>
<keyword evidence="16" id="KW-1133">Transmembrane helix</keyword>
<comment type="subcellular location">
    <subcellularLocation>
        <location evidence="4">Cell membrane</location>
        <topology evidence="4">Multi-pass membrane protein</topology>
    </subcellularLocation>
</comment>
<organism evidence="25 26">
    <name type="scientific">Rhodococcus erythropolis</name>
    <name type="common">Arthrobacter picolinophilus</name>
    <dbReference type="NCBI Taxonomy" id="1833"/>
    <lineage>
        <taxon>Bacteria</taxon>
        <taxon>Bacillati</taxon>
        <taxon>Actinomycetota</taxon>
        <taxon>Actinomycetes</taxon>
        <taxon>Mycobacteriales</taxon>
        <taxon>Nocardiaceae</taxon>
        <taxon>Rhodococcus</taxon>
        <taxon>Rhodococcus erythropolis group</taxon>
    </lineage>
</organism>
<evidence type="ECO:0000256" key="5">
    <source>
        <dbReference type="ARBA" id="ARBA00012438"/>
    </source>
</evidence>
<gene>
    <name evidence="25" type="ORF">BS297_29815</name>
</gene>
<keyword evidence="17" id="KW-0902">Two-component regulatory system</keyword>
<keyword evidence="8" id="KW-0808">Transferase</keyword>
<dbReference type="GO" id="GO:0005524">
    <property type="term" value="F:ATP binding"/>
    <property type="evidence" value="ECO:0007669"/>
    <property type="project" value="UniProtKB-KW"/>
</dbReference>
<keyword evidence="15" id="KW-0904">Protein phosphatase</keyword>
<sequence length="262" mass="28510">DDLTQIPVTGSDELARLTESFNTMLRALAESRERQSRLVADAGHELRTPLTSLRTNMELLIASSRPGAPQIPDEDMAELRADVVAQIEELSTLVGDLVDLAREDAPETVYERVDVSDVVERALERARRRRNEIEFEAVTTPWYVYGDQAGLSRAVLNVLDNAAKWSPKGGQVRVEMSPVGQGLLELTVSDAGPGIPEEDRELVFDRFYRSTAARSMPGSGLGLAIVRQVVVKHGGTIAIDESDRGGALVRIVLPGEPGPSAE</sequence>
<evidence type="ECO:0000256" key="22">
    <source>
        <dbReference type="ARBA" id="ARBA00041776"/>
    </source>
</evidence>
<dbReference type="Pfam" id="PF02518">
    <property type="entry name" value="HATPase_c"/>
    <property type="match status" value="1"/>
</dbReference>